<dbReference type="OrthoDB" id="17948at2759"/>
<protein>
    <submittedName>
        <fullName evidence="5">PHP domain-like protein</fullName>
    </submittedName>
</protein>
<feature type="compositionally biased region" description="Basic residues" evidence="4">
    <location>
        <begin position="262"/>
        <end position="274"/>
    </location>
</feature>
<reference evidence="5 6" key="1">
    <citation type="submission" date="2016-07" db="EMBL/GenBank/DDBJ databases">
        <title>Pervasive Adenine N6-methylation of Active Genes in Fungi.</title>
        <authorList>
            <consortium name="DOE Joint Genome Institute"/>
            <person name="Mondo S.J."/>
            <person name="Dannebaum R.O."/>
            <person name="Kuo R.C."/>
            <person name="Labutti K."/>
            <person name="Haridas S."/>
            <person name="Kuo A."/>
            <person name="Salamov A."/>
            <person name="Ahrendt S.R."/>
            <person name="Lipzen A."/>
            <person name="Sullivan W."/>
            <person name="Andreopoulos W.B."/>
            <person name="Clum A."/>
            <person name="Lindquist E."/>
            <person name="Daum C."/>
            <person name="Ramamoorthy G.K."/>
            <person name="Gryganskyi A."/>
            <person name="Culley D."/>
            <person name="Magnuson J.K."/>
            <person name="James T.Y."/>
            <person name="O'Malley M.A."/>
            <person name="Stajich J.E."/>
            <person name="Spatafora J.W."/>
            <person name="Visel A."/>
            <person name="Grigoriev I.V."/>
        </authorList>
    </citation>
    <scope>NUCLEOTIDE SEQUENCE [LARGE SCALE GENOMIC DNA]</scope>
    <source>
        <strain evidence="5 6">NRRL 3301</strain>
    </source>
</reference>
<dbReference type="Pfam" id="PF01876">
    <property type="entry name" value="RNase_P_p30"/>
    <property type="match status" value="1"/>
</dbReference>
<proteinExistence type="inferred from homology"/>
<dbReference type="AlphaFoldDB" id="A0A1X2GWU6"/>
<evidence type="ECO:0000313" key="5">
    <source>
        <dbReference type="EMBL" id="ORX62469.1"/>
    </source>
</evidence>
<evidence type="ECO:0000256" key="1">
    <source>
        <dbReference type="ARBA" id="ARBA00004123"/>
    </source>
</evidence>
<comment type="caution">
    <text evidence="5">The sequence shown here is derived from an EMBL/GenBank/DDBJ whole genome shotgun (WGS) entry which is preliminary data.</text>
</comment>
<gene>
    <name evidence="5" type="ORF">DM01DRAFT_1079220</name>
</gene>
<evidence type="ECO:0000313" key="6">
    <source>
        <dbReference type="Proteomes" id="UP000242146"/>
    </source>
</evidence>
<dbReference type="InterPro" id="IPR002738">
    <property type="entry name" value="RNase_P_p30"/>
</dbReference>
<organism evidence="5 6">
    <name type="scientific">Hesseltinella vesiculosa</name>
    <dbReference type="NCBI Taxonomy" id="101127"/>
    <lineage>
        <taxon>Eukaryota</taxon>
        <taxon>Fungi</taxon>
        <taxon>Fungi incertae sedis</taxon>
        <taxon>Mucoromycota</taxon>
        <taxon>Mucoromycotina</taxon>
        <taxon>Mucoromycetes</taxon>
        <taxon>Mucorales</taxon>
        <taxon>Cunninghamellaceae</taxon>
        <taxon>Hesseltinella</taxon>
    </lineage>
</organism>
<dbReference type="EMBL" id="MCGT01000002">
    <property type="protein sequence ID" value="ORX62469.1"/>
    <property type="molecule type" value="Genomic_DNA"/>
</dbReference>
<feature type="region of interest" description="Disordered" evidence="4">
    <location>
        <begin position="242"/>
        <end position="274"/>
    </location>
</feature>
<dbReference type="GO" id="GO:0008033">
    <property type="term" value="P:tRNA processing"/>
    <property type="evidence" value="ECO:0007669"/>
    <property type="project" value="UniProtKB-KW"/>
</dbReference>
<evidence type="ECO:0000256" key="3">
    <source>
        <dbReference type="ARBA" id="ARBA00022694"/>
    </source>
</evidence>
<sequence>MLFDFNLPYHQDQDQQEQKRLEGVLERIYSIDPRATVAWNLLVKDIRATKVIAPVAADRFGKTITQLTRVTVQVVDSKGNYQLLSANPLNQQIDLLAAQPTNIEVCRHACLAYEVDIISLDLSQPNAALPGYSSAQVAIQRGIFFEICYTQAISERQQRVAFFANVTRLVDQTRGHNLILSSGALRALHIKRPADLCMLGKLFGMSDDQARAAARYNYERVLKKAETRKSTLVAAIQIESMPPESDLKRKQPASPAPESKSQKKKKKKLAASSS</sequence>
<dbReference type="InterPro" id="IPR016195">
    <property type="entry name" value="Pol/histidinol_Pase-like"/>
</dbReference>
<dbReference type="PANTHER" id="PTHR13031">
    <property type="entry name" value="RIBONUCLEASE P SUBUNIT P30"/>
    <property type="match status" value="1"/>
</dbReference>
<keyword evidence="3" id="KW-0819">tRNA processing</keyword>
<dbReference type="Gene3D" id="3.20.20.140">
    <property type="entry name" value="Metal-dependent hydrolases"/>
    <property type="match status" value="1"/>
</dbReference>
<keyword evidence="6" id="KW-1185">Reference proteome</keyword>
<dbReference type="PANTHER" id="PTHR13031:SF0">
    <property type="entry name" value="RIBONUCLEASE P PROTEIN SUBUNIT P30"/>
    <property type="match status" value="1"/>
</dbReference>
<evidence type="ECO:0000256" key="4">
    <source>
        <dbReference type="SAM" id="MobiDB-lite"/>
    </source>
</evidence>
<name>A0A1X2GWU6_9FUNG</name>
<comment type="subcellular location">
    <subcellularLocation>
        <location evidence="1">Nucleus</location>
    </subcellularLocation>
</comment>
<dbReference type="GO" id="GO:0003723">
    <property type="term" value="F:RNA binding"/>
    <property type="evidence" value="ECO:0007669"/>
    <property type="project" value="TreeGrafter"/>
</dbReference>
<dbReference type="Proteomes" id="UP000242146">
    <property type="component" value="Unassembled WGS sequence"/>
</dbReference>
<dbReference type="SUPFAM" id="SSF89550">
    <property type="entry name" value="PHP domain-like"/>
    <property type="match status" value="1"/>
</dbReference>
<dbReference type="STRING" id="101127.A0A1X2GWU6"/>
<comment type="similarity">
    <text evidence="2">Belongs to the eukaryotic/archaeal RNase P protein component 3 family.</text>
</comment>
<evidence type="ECO:0000256" key="2">
    <source>
        <dbReference type="ARBA" id="ARBA00007331"/>
    </source>
</evidence>
<dbReference type="GO" id="GO:0005655">
    <property type="term" value="C:nucleolar ribonuclease P complex"/>
    <property type="evidence" value="ECO:0007669"/>
    <property type="project" value="TreeGrafter"/>
</dbReference>
<accession>A0A1X2GWU6</accession>